<dbReference type="Gene3D" id="2.120.10.60">
    <property type="entry name" value="Tricorn protease N-terminal domain"/>
    <property type="match status" value="1"/>
</dbReference>
<dbReference type="InterPro" id="IPR030916">
    <property type="entry name" value="ELWxxDGT_rpt"/>
</dbReference>
<gene>
    <name evidence="1" type="ordered locus">LILAB_27305</name>
</gene>
<dbReference type="NCBIfam" id="TIGR04534">
    <property type="entry name" value="ELWxxDGT_rpt"/>
    <property type="match status" value="3"/>
</dbReference>
<dbReference type="eggNOG" id="COG4946">
    <property type="taxonomic scope" value="Bacteria"/>
</dbReference>
<sequence>MKPHLPLLILLGAAGCGTEVEDVTDVQDVAATSQASDLRQKWELCGKKAVRLEDIHPGAAGSDPADLFHGDRVLFFTANDGTHGRELWRSSGTGGSGTYLVKDIYPGLAGSEISNFTRVGNRVFFAADDGVHGYELWVTDGTSAGTYLVKDIAPGPADGIHRPSPFFRRNSPLLVEFGGVLYFGADDGVHGSELWRSDGTEAGTYLVEDIEPGPADSFPHTFARVGDEAFYFVAAQEEGSSDTVHLWRSTGVPGAISVLSRAGDNVIFSPLAVKSRLYFLVDNDEGEASLWKTDGAASSTERLRHFVGEYPHDLVALGRRVVFSAGSGEPEGEELWISNGSPPPGTRLVRDIWPGPMGSSPGSLAVLGSRVFFAANDGSGDGRELWVSNGTGAGTRLFKDLASGGASSDPNALASIEGTLFFSATDGVHGFEPWVSDGTRSGTKQLRGLARGSASSSPRDFVRSGWDVFFSADDGETGRELWALPFRPKGECEHHRGAH</sequence>
<protein>
    <submittedName>
        <fullName evidence="1">Putative lipoprotein</fullName>
    </submittedName>
</protein>
<accession>F8CEU3</accession>
<reference evidence="1 2" key="1">
    <citation type="journal article" date="2011" name="J. Bacteriol.">
        <title>Genome sequence of the halotolerant marine bacterium Myxococcus fulvus HW-1.</title>
        <authorList>
            <person name="Li Z.F."/>
            <person name="Li X."/>
            <person name="Liu H."/>
            <person name="Liu X."/>
            <person name="Han K."/>
            <person name="Wu Z.H."/>
            <person name="Hu W."/>
            <person name="Li F.F."/>
            <person name="Li Y.Z."/>
        </authorList>
    </citation>
    <scope>NUCLEOTIDE SEQUENCE [LARGE SCALE GENOMIC DNA]</scope>
    <source>
        <strain evidence="2">ATCC BAA-855 / HW-1</strain>
    </source>
</reference>
<organism evidence="1 2">
    <name type="scientific">Myxococcus fulvus (strain ATCC BAA-855 / HW-1)</name>
    <dbReference type="NCBI Taxonomy" id="483219"/>
    <lineage>
        <taxon>Bacteria</taxon>
        <taxon>Pseudomonadati</taxon>
        <taxon>Myxococcota</taxon>
        <taxon>Myxococcia</taxon>
        <taxon>Myxococcales</taxon>
        <taxon>Cystobacterineae</taxon>
        <taxon>Myxococcaceae</taxon>
        <taxon>Myxococcus</taxon>
    </lineage>
</organism>
<dbReference type="KEGG" id="mfu:LILAB_27305"/>
<evidence type="ECO:0000313" key="2">
    <source>
        <dbReference type="Proteomes" id="UP000000488"/>
    </source>
</evidence>
<dbReference type="AlphaFoldDB" id="F8CEU3"/>
<name>F8CEU3_MYXFH</name>
<dbReference type="STRING" id="483219.LILAB_27305"/>
<dbReference type="HOGENOM" id="CLU_043792_0_0_7"/>
<proteinExistence type="predicted"/>
<dbReference type="Proteomes" id="UP000000488">
    <property type="component" value="Chromosome"/>
</dbReference>
<dbReference type="EMBL" id="CP002830">
    <property type="protein sequence ID" value="AEI67348.1"/>
    <property type="molecule type" value="Genomic_DNA"/>
</dbReference>
<evidence type="ECO:0000313" key="1">
    <source>
        <dbReference type="EMBL" id="AEI67348.1"/>
    </source>
</evidence>
<dbReference type="PROSITE" id="PS51257">
    <property type="entry name" value="PROKAR_LIPOPROTEIN"/>
    <property type="match status" value="1"/>
</dbReference>
<keyword evidence="1" id="KW-0449">Lipoprotein</keyword>
<dbReference type="SUPFAM" id="SSF63825">
    <property type="entry name" value="YWTD domain"/>
    <property type="match status" value="1"/>
</dbReference>